<dbReference type="SMART" id="SM00358">
    <property type="entry name" value="DSRM"/>
    <property type="match status" value="1"/>
</dbReference>
<dbReference type="RefSeq" id="WP_123662418.1">
    <property type="nucleotide sequence ID" value="NZ_RARA01000018.1"/>
</dbReference>
<dbReference type="PROSITE" id="PS50142">
    <property type="entry name" value="RNASE_3_2"/>
    <property type="match status" value="1"/>
</dbReference>
<protein>
    <recommendedName>
        <fullName evidence="8">Ribonuclease 3</fullName>
        <ecNumber evidence="8">3.1.26.3</ecNumber>
    </recommendedName>
    <alternativeName>
        <fullName evidence="8">Ribonuclease III</fullName>
        <shortName evidence="8">RNase III</shortName>
    </alternativeName>
</protein>
<keyword evidence="5 8" id="KW-0255">Endonuclease</keyword>
<reference evidence="11 12" key="1">
    <citation type="submission" date="2018-09" db="EMBL/GenBank/DDBJ databases">
        <title>Comparative Genomics of Wolbachia-Cardinium Dual Endosymbiosis in a Plant-Parasitic Nematode.</title>
        <authorList>
            <person name="Brown A.M.V."/>
            <person name="Wasala S.K."/>
            <person name="Howe D.K."/>
            <person name="Peetz A.B."/>
            <person name="Zasada I.A."/>
            <person name="Denver D.R."/>
        </authorList>
    </citation>
    <scope>NUCLEOTIDE SEQUENCE [LARGE SCALE GENOMIC DNA]</scope>
    <source>
        <strain evidence="11 12">Pp_1</strain>
    </source>
</reference>
<dbReference type="GO" id="GO:0008033">
    <property type="term" value="P:tRNA processing"/>
    <property type="evidence" value="ECO:0007669"/>
    <property type="project" value="UniProtKB-KW"/>
</dbReference>
<feature type="binding site" evidence="8">
    <location>
        <position position="134"/>
    </location>
    <ligand>
        <name>Mg(2+)</name>
        <dbReference type="ChEBI" id="CHEBI:18420"/>
    </ligand>
</feature>
<dbReference type="InterPro" id="IPR011907">
    <property type="entry name" value="RNase_III"/>
</dbReference>
<sequence length="250" mass="28785">MGRFLALLHYFFIKQDPATQQLITFVRATTGMIPLNLALYKIAIQHSSIEEGYTSNERLEFLGDAVLSLIAGEYLFKRYPLKEEGFLTDIRSRLVNRDSLNKLARKIHLDKLLHYDTNLIKRSGSKSIYGNALEAFIGAVYLDHGYACCRRFVIDRLIGNHISLENLIENDTNFKSRIIQWAHKHHLQVVFKILIEKQYEDYKEFTAQVLIGEKIIGEGTGRTKKCAEQMAAQQALQYAKEIEQESLMVL</sequence>
<dbReference type="EC" id="3.1.26.3" evidence="8"/>
<comment type="subunit">
    <text evidence="8">Homodimer.</text>
</comment>
<dbReference type="Gene3D" id="3.30.160.20">
    <property type="match status" value="1"/>
</dbReference>
<dbReference type="PANTHER" id="PTHR11207">
    <property type="entry name" value="RIBONUCLEASE III"/>
    <property type="match status" value="1"/>
</dbReference>
<feature type="domain" description="DRBM" evidence="9">
    <location>
        <begin position="173"/>
        <end position="241"/>
    </location>
</feature>
<evidence type="ECO:0000256" key="7">
    <source>
        <dbReference type="ARBA" id="ARBA00022884"/>
    </source>
</evidence>
<feature type="active site" evidence="8">
    <location>
        <position position="64"/>
    </location>
</feature>
<dbReference type="GO" id="GO:0003725">
    <property type="term" value="F:double-stranded RNA binding"/>
    <property type="evidence" value="ECO:0007669"/>
    <property type="project" value="TreeGrafter"/>
</dbReference>
<organism evidence="11 12">
    <name type="scientific">Candidatus Cardinium hertigii</name>
    <dbReference type="NCBI Taxonomy" id="247481"/>
    <lineage>
        <taxon>Bacteria</taxon>
        <taxon>Pseudomonadati</taxon>
        <taxon>Bacteroidota</taxon>
        <taxon>Cytophagia</taxon>
        <taxon>Cytophagales</taxon>
        <taxon>Amoebophilaceae</taxon>
        <taxon>Candidatus Cardinium</taxon>
    </lineage>
</organism>
<dbReference type="SUPFAM" id="SSF69065">
    <property type="entry name" value="RNase III domain-like"/>
    <property type="match status" value="1"/>
</dbReference>
<evidence type="ECO:0000256" key="8">
    <source>
        <dbReference type="HAMAP-Rule" id="MF_00104"/>
    </source>
</evidence>
<keyword evidence="8" id="KW-0479">Metal-binding</keyword>
<dbReference type="CDD" id="cd10845">
    <property type="entry name" value="DSRM_RNAse_III_family"/>
    <property type="match status" value="1"/>
</dbReference>
<dbReference type="HAMAP" id="MF_00104">
    <property type="entry name" value="RNase_III"/>
    <property type="match status" value="1"/>
</dbReference>
<dbReference type="InterPro" id="IPR014720">
    <property type="entry name" value="dsRBD_dom"/>
</dbReference>
<proteinExistence type="inferred from homology"/>
<dbReference type="OrthoDB" id="9805026at2"/>
<keyword evidence="7 8" id="KW-0694">RNA-binding</keyword>
<keyword evidence="8" id="KW-0460">Magnesium</keyword>
<feature type="active site" evidence="8">
    <location>
        <position position="134"/>
    </location>
</feature>
<dbReference type="GO" id="GO:0006397">
    <property type="term" value="P:mRNA processing"/>
    <property type="evidence" value="ECO:0007669"/>
    <property type="project" value="UniProtKB-UniRule"/>
</dbReference>
<keyword evidence="6 8" id="KW-0378">Hydrolase</keyword>
<evidence type="ECO:0000256" key="6">
    <source>
        <dbReference type="ARBA" id="ARBA00022801"/>
    </source>
</evidence>
<dbReference type="GO" id="GO:0006364">
    <property type="term" value="P:rRNA processing"/>
    <property type="evidence" value="ECO:0007669"/>
    <property type="project" value="UniProtKB-UniRule"/>
</dbReference>
<comment type="caution">
    <text evidence="11">The sequence shown here is derived from an EMBL/GenBank/DDBJ whole genome shotgun (WGS) entry which is preliminary data.</text>
</comment>
<dbReference type="CDD" id="cd00593">
    <property type="entry name" value="RIBOc"/>
    <property type="match status" value="1"/>
</dbReference>
<evidence type="ECO:0000313" key="11">
    <source>
        <dbReference type="EMBL" id="ROT47645.1"/>
    </source>
</evidence>
<keyword evidence="8" id="KW-0963">Cytoplasm</keyword>
<dbReference type="EMBL" id="RARA01000018">
    <property type="protein sequence ID" value="ROT47645.1"/>
    <property type="molecule type" value="Genomic_DNA"/>
</dbReference>
<evidence type="ECO:0000256" key="4">
    <source>
        <dbReference type="ARBA" id="ARBA00022722"/>
    </source>
</evidence>
<evidence type="ECO:0000259" key="10">
    <source>
        <dbReference type="PROSITE" id="PS50142"/>
    </source>
</evidence>
<dbReference type="Proteomes" id="UP000270927">
    <property type="component" value="Unassembled WGS sequence"/>
</dbReference>
<accession>A0A3N2QCY0</accession>
<evidence type="ECO:0000256" key="1">
    <source>
        <dbReference type="ARBA" id="ARBA00000109"/>
    </source>
</evidence>
<evidence type="ECO:0000256" key="2">
    <source>
        <dbReference type="ARBA" id="ARBA00010183"/>
    </source>
</evidence>
<keyword evidence="12" id="KW-1185">Reference proteome</keyword>
<comment type="function">
    <text evidence="8">Digests double-stranded RNA. Involved in the processing of primary rRNA transcript to yield the immediate precursors to the large and small rRNAs (23S and 16S). Processes some mRNAs, and tRNAs when they are encoded in the rRNA operon. Processes pre-crRNA and tracrRNA of type II CRISPR loci if present in the organism.</text>
</comment>
<keyword evidence="4 8" id="KW-0540">Nuclease</keyword>
<evidence type="ECO:0000313" key="12">
    <source>
        <dbReference type="Proteomes" id="UP000270927"/>
    </source>
</evidence>
<name>A0A3N2QCY0_9BACT</name>
<dbReference type="GO" id="GO:0004525">
    <property type="term" value="F:ribonuclease III activity"/>
    <property type="evidence" value="ECO:0007669"/>
    <property type="project" value="UniProtKB-UniRule"/>
</dbReference>
<evidence type="ECO:0000256" key="5">
    <source>
        <dbReference type="ARBA" id="ARBA00022759"/>
    </source>
</evidence>
<keyword evidence="3 8" id="KW-0507">mRNA processing</keyword>
<dbReference type="GO" id="GO:0019843">
    <property type="term" value="F:rRNA binding"/>
    <property type="evidence" value="ECO:0007669"/>
    <property type="project" value="UniProtKB-KW"/>
</dbReference>
<gene>
    <name evidence="8 11" type="primary">rnc</name>
    <name evidence="11" type="ORF">EDM02_01215</name>
</gene>
<comment type="cofactor">
    <cofactor evidence="8">
        <name>Mg(2+)</name>
        <dbReference type="ChEBI" id="CHEBI:18420"/>
    </cofactor>
</comment>
<dbReference type="GO" id="GO:0010468">
    <property type="term" value="P:regulation of gene expression"/>
    <property type="evidence" value="ECO:0007669"/>
    <property type="project" value="TreeGrafter"/>
</dbReference>
<dbReference type="SUPFAM" id="SSF54768">
    <property type="entry name" value="dsRNA-binding domain-like"/>
    <property type="match status" value="1"/>
</dbReference>
<dbReference type="Pfam" id="PF00035">
    <property type="entry name" value="dsrm"/>
    <property type="match status" value="1"/>
</dbReference>
<keyword evidence="8" id="KW-0819">tRNA processing</keyword>
<evidence type="ECO:0000256" key="3">
    <source>
        <dbReference type="ARBA" id="ARBA00022664"/>
    </source>
</evidence>
<dbReference type="GO" id="GO:0046872">
    <property type="term" value="F:metal ion binding"/>
    <property type="evidence" value="ECO:0007669"/>
    <property type="project" value="UniProtKB-KW"/>
</dbReference>
<keyword evidence="8" id="KW-0699">rRNA-binding</keyword>
<comment type="subcellular location">
    <subcellularLocation>
        <location evidence="8">Cytoplasm</location>
    </subcellularLocation>
</comment>
<dbReference type="Pfam" id="PF14622">
    <property type="entry name" value="Ribonucleas_3_3"/>
    <property type="match status" value="1"/>
</dbReference>
<evidence type="ECO:0000259" key="9">
    <source>
        <dbReference type="PROSITE" id="PS50137"/>
    </source>
</evidence>
<feature type="binding site" evidence="8">
    <location>
        <position position="131"/>
    </location>
    <ligand>
        <name>Mg(2+)</name>
        <dbReference type="ChEBI" id="CHEBI:18420"/>
    </ligand>
</feature>
<dbReference type="PROSITE" id="PS50137">
    <property type="entry name" value="DS_RBD"/>
    <property type="match status" value="1"/>
</dbReference>
<dbReference type="NCBIfam" id="TIGR02191">
    <property type="entry name" value="RNaseIII"/>
    <property type="match status" value="1"/>
</dbReference>
<dbReference type="Gene3D" id="1.10.1520.10">
    <property type="entry name" value="Ribonuclease III domain"/>
    <property type="match status" value="1"/>
</dbReference>
<dbReference type="GO" id="GO:0005737">
    <property type="term" value="C:cytoplasm"/>
    <property type="evidence" value="ECO:0007669"/>
    <property type="project" value="UniProtKB-SubCell"/>
</dbReference>
<comment type="similarity">
    <text evidence="2">Belongs to the ribonuclease III family.</text>
</comment>
<dbReference type="AlphaFoldDB" id="A0A3N2QCY0"/>
<dbReference type="InterPro" id="IPR000999">
    <property type="entry name" value="RNase_III_dom"/>
</dbReference>
<comment type="catalytic activity">
    <reaction evidence="1 8">
        <text>Endonucleolytic cleavage to 5'-phosphomonoester.</text>
        <dbReference type="EC" id="3.1.26.3"/>
    </reaction>
</comment>
<dbReference type="PROSITE" id="PS00517">
    <property type="entry name" value="RNASE_3_1"/>
    <property type="match status" value="1"/>
</dbReference>
<keyword evidence="8" id="KW-0698">rRNA processing</keyword>
<feature type="binding site" evidence="8">
    <location>
        <position position="60"/>
    </location>
    <ligand>
        <name>Mg(2+)</name>
        <dbReference type="ChEBI" id="CHEBI:18420"/>
    </ligand>
</feature>
<dbReference type="PANTHER" id="PTHR11207:SF0">
    <property type="entry name" value="RIBONUCLEASE 3"/>
    <property type="match status" value="1"/>
</dbReference>
<dbReference type="SMART" id="SM00535">
    <property type="entry name" value="RIBOc"/>
    <property type="match status" value="1"/>
</dbReference>
<dbReference type="InterPro" id="IPR036389">
    <property type="entry name" value="RNase_III_sf"/>
</dbReference>
<feature type="domain" description="RNase III" evidence="10">
    <location>
        <begin position="23"/>
        <end position="145"/>
    </location>
</feature>